<sequence>MGGGQEGGTQSGEKEMTDQLLDNLRTPAQIAERITASPGIHLTDRTVWEKARRLGIAKKVGRSMLISIDDVPKLLQQEKERHVPISKANALEILRRHRKKQENAKQESK</sequence>
<organism evidence="2 3">
    <name type="scientific">Rhizobium mongolense</name>
    <dbReference type="NCBI Taxonomy" id="57676"/>
    <lineage>
        <taxon>Bacteria</taxon>
        <taxon>Pseudomonadati</taxon>
        <taxon>Pseudomonadota</taxon>
        <taxon>Alphaproteobacteria</taxon>
        <taxon>Hyphomicrobiales</taxon>
        <taxon>Rhizobiaceae</taxon>
        <taxon>Rhizobium/Agrobacterium group</taxon>
        <taxon>Rhizobium</taxon>
    </lineage>
</organism>
<proteinExistence type="predicted"/>
<feature type="compositionally biased region" description="Gly residues" evidence="1">
    <location>
        <begin position="1"/>
        <end position="10"/>
    </location>
</feature>
<dbReference type="RefSeq" id="WP_183927344.1">
    <property type="nucleotide sequence ID" value="NZ_JACIGM010000009.1"/>
</dbReference>
<gene>
    <name evidence="2" type="ORF">GGE12_004398</name>
</gene>
<evidence type="ECO:0000256" key="1">
    <source>
        <dbReference type="SAM" id="MobiDB-lite"/>
    </source>
</evidence>
<evidence type="ECO:0000313" key="2">
    <source>
        <dbReference type="EMBL" id="MBB4276601.1"/>
    </source>
</evidence>
<evidence type="ECO:0000313" key="3">
    <source>
        <dbReference type="Proteomes" id="UP000533641"/>
    </source>
</evidence>
<dbReference type="Proteomes" id="UP000533641">
    <property type="component" value="Unassembled WGS sequence"/>
</dbReference>
<name>A0A7W6RR90_9HYPH</name>
<feature type="region of interest" description="Disordered" evidence="1">
    <location>
        <begin position="1"/>
        <end position="21"/>
    </location>
</feature>
<dbReference type="EMBL" id="JACIGM010000009">
    <property type="protein sequence ID" value="MBB4276601.1"/>
    <property type="molecule type" value="Genomic_DNA"/>
</dbReference>
<protein>
    <submittedName>
        <fullName evidence="2">Uncharacterized protein</fullName>
    </submittedName>
</protein>
<reference evidence="2 3" key="1">
    <citation type="submission" date="2020-08" db="EMBL/GenBank/DDBJ databases">
        <title>Genomic Encyclopedia of Type Strains, Phase IV (KMG-V): Genome sequencing to study the core and pangenomes of soil and plant-associated prokaryotes.</title>
        <authorList>
            <person name="Whitman W."/>
        </authorList>
    </citation>
    <scope>NUCLEOTIDE SEQUENCE [LARGE SCALE GENOMIC DNA]</scope>
    <source>
        <strain evidence="2 3">SEMIA 402</strain>
    </source>
</reference>
<dbReference type="AlphaFoldDB" id="A0A7W6RR90"/>
<accession>A0A7W6RR90</accession>
<comment type="caution">
    <text evidence="2">The sequence shown here is derived from an EMBL/GenBank/DDBJ whole genome shotgun (WGS) entry which is preliminary data.</text>
</comment>